<evidence type="ECO:0000256" key="1">
    <source>
        <dbReference type="SAM" id="Coils"/>
    </source>
</evidence>
<feature type="region of interest" description="Disordered" evidence="2">
    <location>
        <begin position="582"/>
        <end position="712"/>
    </location>
</feature>
<dbReference type="InterPro" id="IPR037393">
    <property type="entry name" value="Bud22/SRFB1"/>
</dbReference>
<proteinExistence type="predicted"/>
<dbReference type="GO" id="GO:0005634">
    <property type="term" value="C:nucleus"/>
    <property type="evidence" value="ECO:0007669"/>
    <property type="project" value="TreeGrafter"/>
</dbReference>
<feature type="region of interest" description="Disordered" evidence="2">
    <location>
        <begin position="322"/>
        <end position="570"/>
    </location>
</feature>
<feature type="coiled-coil region" evidence="1">
    <location>
        <begin position="39"/>
        <end position="66"/>
    </location>
</feature>
<dbReference type="Proteomes" id="UP000472270">
    <property type="component" value="Unassembled WGS sequence"/>
</dbReference>
<accession>A0A673LEW6</accession>
<evidence type="ECO:0000256" key="2">
    <source>
        <dbReference type="SAM" id="MobiDB-lite"/>
    </source>
</evidence>
<reference evidence="3" key="1">
    <citation type="submission" date="2025-08" db="UniProtKB">
        <authorList>
            <consortium name="Ensembl"/>
        </authorList>
    </citation>
    <scope>IDENTIFICATION</scope>
</reference>
<keyword evidence="1" id="KW-0175">Coiled coil</keyword>
<dbReference type="PANTHER" id="PTHR23325:SF1">
    <property type="entry name" value="SERUM RESPONSE FACTOR-BINDING PROTEIN 1"/>
    <property type="match status" value="1"/>
</dbReference>
<name>A0A673LEW6_9TELE</name>
<dbReference type="GO" id="GO:0030490">
    <property type="term" value="P:maturation of SSU-rRNA"/>
    <property type="evidence" value="ECO:0007669"/>
    <property type="project" value="TreeGrafter"/>
</dbReference>
<protein>
    <submittedName>
        <fullName evidence="3">Serum response factor-binding protein 1-like</fullName>
    </submittedName>
</protein>
<feature type="compositionally biased region" description="Basic and acidic residues" evidence="2">
    <location>
        <begin position="151"/>
        <end position="182"/>
    </location>
</feature>
<feature type="compositionally biased region" description="Basic and acidic residues" evidence="2">
    <location>
        <begin position="474"/>
        <end position="490"/>
    </location>
</feature>
<feature type="compositionally biased region" description="Low complexity" evidence="2">
    <location>
        <begin position="445"/>
        <end position="456"/>
    </location>
</feature>
<dbReference type="AlphaFoldDB" id="A0A673LEW6"/>
<feature type="compositionally biased region" description="Polar residues" evidence="2">
    <location>
        <begin position="183"/>
        <end position="194"/>
    </location>
</feature>
<feature type="compositionally biased region" description="Basic and acidic residues" evidence="2">
    <location>
        <begin position="383"/>
        <end position="398"/>
    </location>
</feature>
<keyword evidence="4" id="KW-1185">Reference proteome</keyword>
<feature type="compositionally biased region" description="Basic and acidic residues" evidence="2">
    <location>
        <begin position="327"/>
        <end position="346"/>
    </location>
</feature>
<gene>
    <name evidence="3" type="primary">LOC107709292</name>
</gene>
<sequence>MPTALNLSNEVVKMRVEVKRVKVLLIRKLIRQISVLEKKKGSEADLEKFRRRAARLREEIHELKAVTSDRVTKAALQKDISFEKVCRNKEASLSERVIARIATHPQFSKKIQSIKAAIKAFKEQRINALNPEKQAKSNAENAQADSDDDVGSEKSNDEVDDEKLKEDEGDKKTEEDRQKEIDVSSQESQKTSLETTDEQTKMCQNEESLTESSETVAIPEEVIRMRKEVKRTRVLIISKMAEQVAALKKKKTKGQESEVKESQERAAEIMKEIKALRSLKLDQVTMTALEENINFDKILQDPQASPVDRAIAHIATHSRFINKHQKVKEEKAKAAEAEQKKTDRLDMVQSKNEDEEPEEEHEEDEEPEDDHNSDDREEDGDVAEEKLNSPITEIHKSSVAELTESTDSDLVKVPPSKIITTSSEKSKRVEIKSQKAEATALNVQSSSEKSSTVSKKNAGKASKETETTLKPQKKKDLPETKRAEVEKHDEESDLSDEEEEKEYFDDSTEERFHKQSSQSEESDDDDFFLGKVSKFKKRKSNQGKVEEKKSELQKTDKEATSKPHETNLGKLQSVFCSALSKSSLSSQKAKFGSRDDGTRPSRFQNQRKGPEGRMKAAQYKGQDLGADRRTGPFNPNRQTFKVAGQRQAGPSGAGRGRPEFEQNRIPRGPPGRMSDPPQQSLHPSWEASRKRKEQQAQITAFQGKKIRFDDDD</sequence>
<feature type="compositionally biased region" description="Basic and acidic residues" evidence="2">
    <location>
        <begin position="544"/>
        <end position="567"/>
    </location>
</feature>
<evidence type="ECO:0000313" key="3">
    <source>
        <dbReference type="Ensembl" id="ENSSRHP00000074760.1"/>
    </source>
</evidence>
<feature type="compositionally biased region" description="Acidic residues" evidence="2">
    <location>
        <begin position="491"/>
        <end position="508"/>
    </location>
</feature>
<feature type="region of interest" description="Disordered" evidence="2">
    <location>
        <begin position="131"/>
        <end position="213"/>
    </location>
</feature>
<dbReference type="GO" id="GO:0030686">
    <property type="term" value="C:90S preribosome"/>
    <property type="evidence" value="ECO:0007669"/>
    <property type="project" value="TreeGrafter"/>
</dbReference>
<feature type="compositionally biased region" description="Polar residues" evidence="2">
    <location>
        <begin position="201"/>
        <end position="213"/>
    </location>
</feature>
<evidence type="ECO:0000313" key="4">
    <source>
        <dbReference type="Proteomes" id="UP000472270"/>
    </source>
</evidence>
<feature type="compositionally biased region" description="Basic and acidic residues" evidence="2">
    <location>
        <begin position="424"/>
        <end position="435"/>
    </location>
</feature>
<organism evidence="3 4">
    <name type="scientific">Sinocyclocheilus rhinocerous</name>
    <dbReference type="NCBI Taxonomy" id="307959"/>
    <lineage>
        <taxon>Eukaryota</taxon>
        <taxon>Metazoa</taxon>
        <taxon>Chordata</taxon>
        <taxon>Craniata</taxon>
        <taxon>Vertebrata</taxon>
        <taxon>Euteleostomi</taxon>
        <taxon>Actinopterygii</taxon>
        <taxon>Neopterygii</taxon>
        <taxon>Teleostei</taxon>
        <taxon>Ostariophysi</taxon>
        <taxon>Cypriniformes</taxon>
        <taxon>Cyprinidae</taxon>
        <taxon>Cyprininae</taxon>
        <taxon>Sinocyclocheilus</taxon>
    </lineage>
</organism>
<feature type="compositionally biased region" description="Acidic residues" evidence="2">
    <location>
        <begin position="353"/>
        <end position="382"/>
    </location>
</feature>
<dbReference type="PANTHER" id="PTHR23325">
    <property type="entry name" value="SERUM RESPONSE FACTOR-BINDING"/>
    <property type="match status" value="1"/>
</dbReference>
<dbReference type="Ensembl" id="ENSSRHT00000076795.1">
    <property type="protein sequence ID" value="ENSSRHP00000074760.1"/>
    <property type="gene ID" value="ENSSRHG00000037114.1"/>
</dbReference>
<reference evidence="3" key="2">
    <citation type="submission" date="2025-09" db="UniProtKB">
        <authorList>
            <consortium name="Ensembl"/>
        </authorList>
    </citation>
    <scope>IDENTIFICATION</scope>
</reference>